<dbReference type="AlphaFoldDB" id="A0A5M9WJS3"/>
<accession>A0A5M9WJS3</accession>
<gene>
    <name evidence="1" type="ORF">EC604_00735</name>
</gene>
<reference evidence="1 2" key="1">
    <citation type="journal article" date="2019" name="J. Ind. Microbiol. Biotechnol.">
        <title>Paenibacillus amylolyticus 27C64 has a diverse set of carbohydrate-active enzymes and complete pectin deconstruction system.</title>
        <authorList>
            <person name="Keggi C."/>
            <person name="Doran-Peterson J."/>
        </authorList>
    </citation>
    <scope>NUCLEOTIDE SEQUENCE [LARGE SCALE GENOMIC DNA]</scope>
    <source>
        <strain evidence="1 2">27C64</strain>
    </source>
</reference>
<protein>
    <submittedName>
        <fullName evidence="1">DUF4279 domain-containing protein</fullName>
    </submittedName>
</protein>
<comment type="caution">
    <text evidence="1">The sequence shown here is derived from an EMBL/GenBank/DDBJ whole genome shotgun (WGS) entry which is preliminary data.</text>
</comment>
<evidence type="ECO:0000313" key="2">
    <source>
        <dbReference type="Proteomes" id="UP000323664"/>
    </source>
</evidence>
<proteinExistence type="predicted"/>
<dbReference type="OrthoDB" id="893918at2"/>
<name>A0A5M9WJS3_PAEAM</name>
<dbReference type="Pfam" id="PF14106">
    <property type="entry name" value="DUF4279"/>
    <property type="match status" value="1"/>
</dbReference>
<dbReference type="Proteomes" id="UP000323664">
    <property type="component" value="Unassembled WGS sequence"/>
</dbReference>
<evidence type="ECO:0000313" key="1">
    <source>
        <dbReference type="EMBL" id="KAA8782372.1"/>
    </source>
</evidence>
<organism evidence="1 2">
    <name type="scientific">Paenibacillus amylolyticus</name>
    <dbReference type="NCBI Taxonomy" id="1451"/>
    <lineage>
        <taxon>Bacteria</taxon>
        <taxon>Bacillati</taxon>
        <taxon>Bacillota</taxon>
        <taxon>Bacilli</taxon>
        <taxon>Bacillales</taxon>
        <taxon>Paenibacillaceae</taxon>
        <taxon>Paenibacillus</taxon>
    </lineage>
</organism>
<dbReference type="InterPro" id="IPR025459">
    <property type="entry name" value="DUF4279"/>
</dbReference>
<sequence length="127" mass="15045">MVEFIITGDHFEPSLITERLGFNPTGWYVKGEKVGHKELYRKETCWFWDTGYQESYDINHQLNEVLLLLEPHIETLKTLKIKHHLNFLFSFSIRVLDNETPAITIEQKAIHTAYELNAEFDLDLYIM</sequence>
<dbReference type="EMBL" id="RIAS01000001">
    <property type="protein sequence ID" value="KAA8782372.1"/>
    <property type="molecule type" value="Genomic_DNA"/>
</dbReference>